<evidence type="ECO:0000313" key="4">
    <source>
        <dbReference type="Proteomes" id="UP001168990"/>
    </source>
</evidence>
<feature type="compositionally biased region" description="Basic and acidic residues" evidence="2">
    <location>
        <begin position="154"/>
        <end position="164"/>
    </location>
</feature>
<dbReference type="AlphaFoldDB" id="A0AA39KU54"/>
<gene>
    <name evidence="3" type="ORF">PV328_007002</name>
</gene>
<dbReference type="PANTHER" id="PTHR48029">
    <property type="entry name" value="NUCLEOLAR PROTEIN 8"/>
    <property type="match status" value="1"/>
</dbReference>
<evidence type="ECO:0000313" key="3">
    <source>
        <dbReference type="EMBL" id="KAK0173860.1"/>
    </source>
</evidence>
<feature type="region of interest" description="Disordered" evidence="2">
    <location>
        <begin position="154"/>
        <end position="207"/>
    </location>
</feature>
<reference evidence="3" key="1">
    <citation type="journal article" date="2023" name="bioRxiv">
        <title>Scaffold-level genome assemblies of two parasitoid biocontrol wasps reveal the parthenogenesis mechanism and an associated novel virus.</title>
        <authorList>
            <person name="Inwood S."/>
            <person name="Skelly J."/>
            <person name="Guhlin J."/>
            <person name="Harrop T."/>
            <person name="Goldson S."/>
            <person name="Dearden P."/>
        </authorList>
    </citation>
    <scope>NUCLEOTIDE SEQUENCE</scope>
    <source>
        <strain evidence="3">Irish</strain>
        <tissue evidence="3">Whole body</tissue>
    </source>
</reference>
<keyword evidence="1" id="KW-0694">RNA-binding</keyword>
<evidence type="ECO:0000256" key="2">
    <source>
        <dbReference type="SAM" id="MobiDB-lite"/>
    </source>
</evidence>
<dbReference type="PANTHER" id="PTHR48029:SF1">
    <property type="entry name" value="NUCLEOLAR PROTEIN 8"/>
    <property type="match status" value="1"/>
</dbReference>
<name>A0AA39KU54_9HYME</name>
<dbReference type="GO" id="GO:0003723">
    <property type="term" value="F:RNA binding"/>
    <property type="evidence" value="ECO:0007669"/>
    <property type="project" value="UniProtKB-KW"/>
</dbReference>
<feature type="region of interest" description="Disordered" evidence="2">
    <location>
        <begin position="352"/>
        <end position="371"/>
    </location>
</feature>
<sequence length="371" mass="43534">MIPKKNKVLSESEIKRLASLKKQKQNFKAKEQIIRDALNIVDSKRKNKIIFDDDFGEGDGDNEFNDKLSLFNNDDDEDGNYVKLDEDCFNVKHKPKFQTIGGDERFKIDERFLDDDNEKSEKNEVVEEKDEFATEREIQMEILENVLGKPIAKKNEQNIPEKKKNQMIRYDPNEDKHRNYEIENKEEVSISKKKRKKNSEIVTEEKEAPPIPVSNEVFYSVSDKFSESLKPQEEFSLLKTFGSTIPSGENEHYATEDIPKKQGKFEFTQKTRNPFKYDSSDDEEECESPAEKSITKSTSKYIPLERCDSFFFIPNDPRFKAEEFFQATSTSNESFKNVRRELKQIVRSKIRNNIRKNQPWKKKIGNKSQSK</sequence>
<accession>A0AA39KU54</accession>
<dbReference type="EMBL" id="JAQQBS010000002">
    <property type="protein sequence ID" value="KAK0173860.1"/>
    <property type="molecule type" value="Genomic_DNA"/>
</dbReference>
<protein>
    <submittedName>
        <fullName evidence="3">Uncharacterized protein</fullName>
    </submittedName>
</protein>
<feature type="region of interest" description="Disordered" evidence="2">
    <location>
        <begin position="269"/>
        <end position="292"/>
    </location>
</feature>
<reference evidence="3" key="2">
    <citation type="submission" date="2023-03" db="EMBL/GenBank/DDBJ databases">
        <authorList>
            <person name="Inwood S.N."/>
            <person name="Skelly J.G."/>
            <person name="Guhlin J."/>
            <person name="Harrop T.W.R."/>
            <person name="Goldson S.G."/>
            <person name="Dearden P.K."/>
        </authorList>
    </citation>
    <scope>NUCLEOTIDE SEQUENCE</scope>
    <source>
        <strain evidence="3">Irish</strain>
        <tissue evidence="3">Whole body</tissue>
    </source>
</reference>
<keyword evidence="4" id="KW-1185">Reference proteome</keyword>
<organism evidence="3 4">
    <name type="scientific">Microctonus aethiopoides</name>
    <dbReference type="NCBI Taxonomy" id="144406"/>
    <lineage>
        <taxon>Eukaryota</taxon>
        <taxon>Metazoa</taxon>
        <taxon>Ecdysozoa</taxon>
        <taxon>Arthropoda</taxon>
        <taxon>Hexapoda</taxon>
        <taxon>Insecta</taxon>
        <taxon>Pterygota</taxon>
        <taxon>Neoptera</taxon>
        <taxon>Endopterygota</taxon>
        <taxon>Hymenoptera</taxon>
        <taxon>Apocrita</taxon>
        <taxon>Ichneumonoidea</taxon>
        <taxon>Braconidae</taxon>
        <taxon>Euphorinae</taxon>
        <taxon>Microctonus</taxon>
    </lineage>
</organism>
<dbReference type="Proteomes" id="UP001168990">
    <property type="component" value="Unassembled WGS sequence"/>
</dbReference>
<feature type="compositionally biased region" description="Basic and acidic residues" evidence="2">
    <location>
        <begin position="171"/>
        <end position="190"/>
    </location>
</feature>
<evidence type="ECO:0000256" key="1">
    <source>
        <dbReference type="ARBA" id="ARBA00022884"/>
    </source>
</evidence>
<comment type="caution">
    <text evidence="3">The sequence shown here is derived from an EMBL/GenBank/DDBJ whole genome shotgun (WGS) entry which is preliminary data.</text>
</comment>
<proteinExistence type="predicted"/>